<dbReference type="EC" id="1.11.1.-" evidence="1"/>
<sequence length="521" mass="57615">MENKKDANSGMADLHAFATGPLPAVERRDRAIDYRTQTAMSHQRPPLPHHVCNGDEMNYANKIGSFSKTLPHNAFGEVDLDAYYSFLRALTTGQREDYEAIPMGGTRKLANPQAAYCYDLVGADCHQMLMPTPPAFSSAWNAAEMAEDYWRALTRDVSFAEYDQHPLIQAAVCDLNRFSDYRGPRAGKDVTSDVLFRGETPGDQTGPFISQFLWKDIPYGSAVIPQRYAAPVADQAFMTTQEEWLHILNGGAPAKQTTFGGEPRYIHNGRDLAEFVHHDFTYQSCLSACLMLLQYGQKALDPANPYLSSHTQGGFVSFGAAHILDFVARSARAALEAAWFQKFLVHRRLRPEAFAGRVHQHVTGRRTYPIHDDLLASEALKEVYNRYGSYFLPMAYPEGSPTHPAYPAGHACIAGAGVTMLKVFFHEDMEIEAPVMASADGSSLEPYTATELTIGGELNKLASNIALGRDTAGVHWRTDGVEGLKLGESVAIHILQDYKESYPEAFSGFTFTSFDGTKLTL</sequence>
<dbReference type="SUPFAM" id="SSF48317">
    <property type="entry name" value="Acid phosphatase/Vanadium-dependent haloperoxidase"/>
    <property type="match status" value="1"/>
</dbReference>
<dbReference type="RefSeq" id="WP_379930934.1">
    <property type="nucleotide sequence ID" value="NZ_JBHUMM010000043.1"/>
</dbReference>
<dbReference type="CDD" id="cd03398">
    <property type="entry name" value="PAP2_haloperoxidase"/>
    <property type="match status" value="1"/>
</dbReference>
<evidence type="ECO:0000313" key="2">
    <source>
        <dbReference type="Proteomes" id="UP001597497"/>
    </source>
</evidence>
<dbReference type="PANTHER" id="PTHR34599:SF1">
    <property type="entry name" value="PHOSPHATIDIC ACID PHOSPHATASE TYPE 2_HALOPEROXIDASE DOMAIN-CONTAINING PROTEIN"/>
    <property type="match status" value="1"/>
</dbReference>
<comment type="caution">
    <text evidence="1">The sequence shown here is derived from an EMBL/GenBank/DDBJ whole genome shotgun (WGS) entry which is preliminary data.</text>
</comment>
<protein>
    <submittedName>
        <fullName evidence="1">Vanadium-dependent haloperoxidase</fullName>
        <ecNumber evidence="1">1.11.1.-</ecNumber>
    </submittedName>
</protein>
<keyword evidence="1" id="KW-0575">Peroxidase</keyword>
<proteinExistence type="predicted"/>
<dbReference type="InterPro" id="IPR036938">
    <property type="entry name" value="PAP2/HPO_sf"/>
</dbReference>
<reference evidence="2" key="1">
    <citation type="journal article" date="2019" name="Int. J. Syst. Evol. Microbiol.">
        <title>The Global Catalogue of Microorganisms (GCM) 10K type strain sequencing project: providing services to taxonomists for standard genome sequencing and annotation.</title>
        <authorList>
            <consortium name="The Broad Institute Genomics Platform"/>
            <consortium name="The Broad Institute Genome Sequencing Center for Infectious Disease"/>
            <person name="Wu L."/>
            <person name="Ma J."/>
        </authorList>
    </citation>
    <scope>NUCLEOTIDE SEQUENCE [LARGE SCALE GENOMIC DNA]</scope>
    <source>
        <strain evidence="2">KCTC 33676</strain>
    </source>
</reference>
<dbReference type="EMBL" id="JBHUMM010000043">
    <property type="protein sequence ID" value="MFD2673367.1"/>
    <property type="molecule type" value="Genomic_DNA"/>
</dbReference>
<dbReference type="GO" id="GO:0004601">
    <property type="term" value="F:peroxidase activity"/>
    <property type="evidence" value="ECO:0007669"/>
    <property type="project" value="UniProtKB-KW"/>
</dbReference>
<organism evidence="1 2">
    <name type="scientific">Marinicrinis sediminis</name>
    <dbReference type="NCBI Taxonomy" id="1652465"/>
    <lineage>
        <taxon>Bacteria</taxon>
        <taxon>Bacillati</taxon>
        <taxon>Bacillota</taxon>
        <taxon>Bacilli</taxon>
        <taxon>Bacillales</taxon>
        <taxon>Paenibacillaceae</taxon>
    </lineage>
</organism>
<gene>
    <name evidence="1" type="ORF">ACFSUC_17465</name>
</gene>
<dbReference type="Gene3D" id="1.10.606.10">
    <property type="entry name" value="Vanadium-containing Chloroperoxidase, domain 2"/>
    <property type="match status" value="1"/>
</dbReference>
<dbReference type="Proteomes" id="UP001597497">
    <property type="component" value="Unassembled WGS sequence"/>
</dbReference>
<dbReference type="InterPro" id="IPR016119">
    <property type="entry name" value="Br/Cl_peroxidase_C"/>
</dbReference>
<keyword evidence="1" id="KW-0560">Oxidoreductase</keyword>
<keyword evidence="2" id="KW-1185">Reference proteome</keyword>
<evidence type="ECO:0000313" key="1">
    <source>
        <dbReference type="EMBL" id="MFD2673367.1"/>
    </source>
</evidence>
<accession>A0ABW5RE74</accession>
<dbReference type="PANTHER" id="PTHR34599">
    <property type="entry name" value="PEROXIDASE-RELATED"/>
    <property type="match status" value="1"/>
</dbReference>
<name>A0ABW5RE74_9BACL</name>
<dbReference type="InterPro" id="IPR052559">
    <property type="entry name" value="V-haloperoxidase"/>
</dbReference>